<feature type="compositionally biased region" description="Pro residues" evidence="1">
    <location>
        <begin position="80"/>
        <end position="98"/>
    </location>
</feature>
<comment type="caution">
    <text evidence="2">The sequence shown here is derived from an EMBL/GenBank/DDBJ whole genome shotgun (WGS) entry which is preliminary data.</text>
</comment>
<accession>A0ABD5Y2M4</accession>
<name>A0ABD5Y2M4_9EURY</name>
<protein>
    <submittedName>
        <fullName evidence="2">CAP domain-containing protein</fullName>
    </submittedName>
</protein>
<feature type="compositionally biased region" description="Gly residues" evidence="1">
    <location>
        <begin position="62"/>
        <end position="74"/>
    </location>
</feature>
<dbReference type="GeneID" id="78822018"/>
<dbReference type="EMBL" id="JBHTAS010000001">
    <property type="protein sequence ID" value="MFC7141698.1"/>
    <property type="molecule type" value="Genomic_DNA"/>
</dbReference>
<evidence type="ECO:0000313" key="3">
    <source>
        <dbReference type="Proteomes" id="UP001596432"/>
    </source>
</evidence>
<dbReference type="InterPro" id="IPR035940">
    <property type="entry name" value="CAP_sf"/>
</dbReference>
<sequence>MADVNKPTLLVAGGGLVALIVVAILVGAALTQPDAPVVGDDSTPTAVEATDLPTLAPTQTGSGTGTGTVAGGGTATATPTPYPTLTPTPTPTATPTPTPALTEVPAESFDEREIERLVAEYINDRRAERDLDRLDYEGEGVDDLIQMARGHSVRMADVDKAIHRIDGQTSADRYRENSLYDRCRWSTQDGNALVTADDNALEAVDRTVAGEPYRHDGERRFNGNESAVAHAIVDDWWNTSTYRPRLTRPGADEVGVGVDITRRGDVFATANFC</sequence>
<evidence type="ECO:0000313" key="2">
    <source>
        <dbReference type="EMBL" id="MFC7141698.1"/>
    </source>
</evidence>
<gene>
    <name evidence="2" type="ORF">ACFQMA_17900</name>
</gene>
<dbReference type="Proteomes" id="UP001596432">
    <property type="component" value="Unassembled WGS sequence"/>
</dbReference>
<organism evidence="2 3">
    <name type="scientific">Halosimplex aquaticum</name>
    <dbReference type="NCBI Taxonomy" id="3026162"/>
    <lineage>
        <taxon>Archaea</taxon>
        <taxon>Methanobacteriati</taxon>
        <taxon>Methanobacteriota</taxon>
        <taxon>Stenosarchaea group</taxon>
        <taxon>Halobacteria</taxon>
        <taxon>Halobacteriales</taxon>
        <taxon>Haloarculaceae</taxon>
        <taxon>Halosimplex</taxon>
    </lineage>
</organism>
<keyword evidence="3" id="KW-1185">Reference proteome</keyword>
<proteinExistence type="predicted"/>
<dbReference type="AlphaFoldDB" id="A0ABD5Y2M4"/>
<dbReference type="RefSeq" id="WP_274322776.1">
    <property type="nucleotide sequence ID" value="NZ_CP118158.1"/>
</dbReference>
<feature type="region of interest" description="Disordered" evidence="1">
    <location>
        <begin position="33"/>
        <end position="102"/>
    </location>
</feature>
<dbReference type="Gene3D" id="3.40.33.10">
    <property type="entry name" value="CAP"/>
    <property type="match status" value="1"/>
</dbReference>
<reference evidence="2 3" key="1">
    <citation type="journal article" date="2019" name="Int. J. Syst. Evol. Microbiol.">
        <title>The Global Catalogue of Microorganisms (GCM) 10K type strain sequencing project: providing services to taxonomists for standard genome sequencing and annotation.</title>
        <authorList>
            <consortium name="The Broad Institute Genomics Platform"/>
            <consortium name="The Broad Institute Genome Sequencing Center for Infectious Disease"/>
            <person name="Wu L."/>
            <person name="Ma J."/>
        </authorList>
    </citation>
    <scope>NUCLEOTIDE SEQUENCE [LARGE SCALE GENOMIC DNA]</scope>
    <source>
        <strain evidence="2 3">XZYJT29</strain>
    </source>
</reference>
<evidence type="ECO:0000256" key="1">
    <source>
        <dbReference type="SAM" id="MobiDB-lite"/>
    </source>
</evidence>